<comment type="caution">
    <text evidence="1">The sequence shown here is derived from an EMBL/GenBank/DDBJ whole genome shotgun (WGS) entry which is preliminary data.</text>
</comment>
<dbReference type="InterPro" id="IPR015947">
    <property type="entry name" value="PUA-like_sf"/>
</dbReference>
<name>A0A3N8QRN4_9BURK</name>
<proteinExistence type="predicted"/>
<sequence>MSGITKALIVASPHIEKILAGEKTWEMRSHHVHSRGPIGLIAKGTGTVVGVAEIADSLGPLSEGDLFANALRHRIDGDRLISQLSDGPFPEVPKRWSHAWVLEKVLKLIKPVHYRHPNGAQQFVILDEPAIEAIAKQVAAIRKSAL</sequence>
<dbReference type="Proteomes" id="UP000269271">
    <property type="component" value="Unassembled WGS sequence"/>
</dbReference>
<dbReference type="Gene3D" id="2.30.130.30">
    <property type="entry name" value="Hypothetical protein"/>
    <property type="match status" value="1"/>
</dbReference>
<reference evidence="1 2" key="1">
    <citation type="submission" date="2018-08" db="EMBL/GenBank/DDBJ databases">
        <title>Comparative analysis of Burkholderia isolates from Puerto Rico.</title>
        <authorList>
            <person name="Hall C."/>
            <person name="Sahl J."/>
            <person name="Wagner D."/>
        </authorList>
    </citation>
    <scope>NUCLEOTIDE SEQUENCE [LARGE SCALE GENOMIC DNA]</scope>
    <source>
        <strain evidence="1 2">Bp9001</strain>
    </source>
</reference>
<protein>
    <recommendedName>
        <fullName evidence="3">ASCH domain-containing protein</fullName>
    </recommendedName>
</protein>
<organism evidence="1 2">
    <name type="scientific">Burkholderia contaminans</name>
    <dbReference type="NCBI Taxonomy" id="488447"/>
    <lineage>
        <taxon>Bacteria</taxon>
        <taxon>Pseudomonadati</taxon>
        <taxon>Pseudomonadota</taxon>
        <taxon>Betaproteobacteria</taxon>
        <taxon>Burkholderiales</taxon>
        <taxon>Burkholderiaceae</taxon>
        <taxon>Burkholderia</taxon>
        <taxon>Burkholderia cepacia complex</taxon>
    </lineage>
</organism>
<accession>A0A3N8QRN4</accession>
<dbReference type="RefSeq" id="WP_124618498.1">
    <property type="nucleotide sequence ID" value="NZ_QTQX01000013.1"/>
</dbReference>
<evidence type="ECO:0000313" key="2">
    <source>
        <dbReference type="Proteomes" id="UP000269271"/>
    </source>
</evidence>
<evidence type="ECO:0008006" key="3">
    <source>
        <dbReference type="Google" id="ProtNLM"/>
    </source>
</evidence>
<evidence type="ECO:0000313" key="1">
    <source>
        <dbReference type="EMBL" id="RQT26031.1"/>
    </source>
</evidence>
<dbReference type="AlphaFoldDB" id="A0A3N8QRN4"/>
<gene>
    <name evidence="1" type="ORF">DF037_20285</name>
</gene>
<dbReference type="EMBL" id="QTQX01000013">
    <property type="protein sequence ID" value="RQT26031.1"/>
    <property type="molecule type" value="Genomic_DNA"/>
</dbReference>
<dbReference type="SUPFAM" id="SSF88697">
    <property type="entry name" value="PUA domain-like"/>
    <property type="match status" value="1"/>
</dbReference>